<dbReference type="STRING" id="2094558.A0A314XRM2"/>
<dbReference type="EMBL" id="PJQY01002268">
    <property type="protein sequence ID" value="PQP95219.1"/>
    <property type="molecule type" value="Genomic_DNA"/>
</dbReference>
<keyword evidence="1" id="KW-0862">Zinc</keyword>
<dbReference type="GO" id="GO:0016567">
    <property type="term" value="P:protein ubiquitination"/>
    <property type="evidence" value="ECO:0007669"/>
    <property type="project" value="UniProtKB-UniPathway"/>
</dbReference>
<evidence type="ECO:0000259" key="2">
    <source>
        <dbReference type="PROSITE" id="PS50089"/>
    </source>
</evidence>
<dbReference type="PANTHER" id="PTHR45676">
    <property type="entry name" value="RING-H2 FINGER PROTEIN ATL51-RELATED"/>
    <property type="match status" value="1"/>
</dbReference>
<reference evidence="3 4" key="1">
    <citation type="submission" date="2018-02" db="EMBL/GenBank/DDBJ databases">
        <title>Draft genome of wild Prunus yedoensis var. nudiflora.</title>
        <authorList>
            <person name="Baek S."/>
            <person name="Kim J.-H."/>
            <person name="Choi K."/>
            <person name="Kim G.-B."/>
            <person name="Cho A."/>
            <person name="Jang H."/>
            <person name="Shin C.-H."/>
            <person name="Yu H.-J."/>
            <person name="Mun J.-H."/>
        </authorList>
    </citation>
    <scope>NUCLEOTIDE SEQUENCE [LARGE SCALE GENOMIC DNA]</scope>
    <source>
        <strain evidence="4">cv. Jeju island</strain>
        <tissue evidence="3">Leaf</tissue>
    </source>
</reference>
<protein>
    <recommendedName>
        <fullName evidence="2">RING-type domain-containing protein</fullName>
    </recommendedName>
</protein>
<dbReference type="GO" id="GO:0008270">
    <property type="term" value="F:zinc ion binding"/>
    <property type="evidence" value="ECO:0007669"/>
    <property type="project" value="UniProtKB-KW"/>
</dbReference>
<organism evidence="3 4">
    <name type="scientific">Prunus yedoensis var. nudiflora</name>
    <dbReference type="NCBI Taxonomy" id="2094558"/>
    <lineage>
        <taxon>Eukaryota</taxon>
        <taxon>Viridiplantae</taxon>
        <taxon>Streptophyta</taxon>
        <taxon>Embryophyta</taxon>
        <taxon>Tracheophyta</taxon>
        <taxon>Spermatophyta</taxon>
        <taxon>Magnoliopsida</taxon>
        <taxon>eudicotyledons</taxon>
        <taxon>Gunneridae</taxon>
        <taxon>Pentapetalae</taxon>
        <taxon>rosids</taxon>
        <taxon>fabids</taxon>
        <taxon>Rosales</taxon>
        <taxon>Rosaceae</taxon>
        <taxon>Amygdaloideae</taxon>
        <taxon>Amygdaleae</taxon>
        <taxon>Prunus</taxon>
    </lineage>
</organism>
<feature type="domain" description="RING-type" evidence="2">
    <location>
        <begin position="46"/>
        <end position="89"/>
    </location>
</feature>
<evidence type="ECO:0000313" key="4">
    <source>
        <dbReference type="Proteomes" id="UP000250321"/>
    </source>
</evidence>
<dbReference type="AlphaFoldDB" id="A0A314XRM2"/>
<dbReference type="Proteomes" id="UP000250321">
    <property type="component" value="Unassembled WGS sequence"/>
</dbReference>
<keyword evidence="4" id="KW-1185">Reference proteome</keyword>
<dbReference type="PROSITE" id="PS50089">
    <property type="entry name" value="ZF_RING_2"/>
    <property type="match status" value="1"/>
</dbReference>
<dbReference type="InterPro" id="IPR001841">
    <property type="entry name" value="Znf_RING"/>
</dbReference>
<dbReference type="SUPFAM" id="SSF57850">
    <property type="entry name" value="RING/U-box"/>
    <property type="match status" value="1"/>
</dbReference>
<name>A0A314XRM2_PRUYE</name>
<dbReference type="SMART" id="SM00184">
    <property type="entry name" value="RING"/>
    <property type="match status" value="1"/>
</dbReference>
<dbReference type="Gene3D" id="3.30.40.10">
    <property type="entry name" value="Zinc/RING finger domain, C3HC4 (zinc finger)"/>
    <property type="match status" value="1"/>
</dbReference>
<keyword evidence="1" id="KW-0479">Metal-binding</keyword>
<dbReference type="Pfam" id="PF13639">
    <property type="entry name" value="zf-RING_2"/>
    <property type="match status" value="1"/>
</dbReference>
<evidence type="ECO:0000313" key="3">
    <source>
        <dbReference type="EMBL" id="PQP95219.1"/>
    </source>
</evidence>
<proteinExistence type="predicted"/>
<dbReference type="PANTHER" id="PTHR45676:SF178">
    <property type="entry name" value="RING-TYPE E3 UBIQUITIN TRANSFERASE"/>
    <property type="match status" value="1"/>
</dbReference>
<sequence>MMHRTMISKQVDCRQILVVKLVILLQYSCRSRPQSSSHTVTTSPECVICLEEFREGQECRLLATCNHSYHKSCTDQWLAVTESNCPLCRAPAQNVS</sequence>
<accession>A0A314XRM2</accession>
<dbReference type="UniPathway" id="UPA00143"/>
<comment type="caution">
    <text evidence="3">The sequence shown here is derived from an EMBL/GenBank/DDBJ whole genome shotgun (WGS) entry which is preliminary data.</text>
</comment>
<keyword evidence="1" id="KW-0863">Zinc-finger</keyword>
<dbReference type="OrthoDB" id="9984778at2759"/>
<evidence type="ECO:0000256" key="1">
    <source>
        <dbReference type="PROSITE-ProRule" id="PRU00175"/>
    </source>
</evidence>
<gene>
    <name evidence="3" type="ORF">Pyn_21926</name>
</gene>
<dbReference type="InterPro" id="IPR013083">
    <property type="entry name" value="Znf_RING/FYVE/PHD"/>
</dbReference>